<dbReference type="AlphaFoldDB" id="A0A839IUK4"/>
<evidence type="ECO:0000313" key="6">
    <source>
        <dbReference type="Proteomes" id="UP000565262"/>
    </source>
</evidence>
<dbReference type="InterPro" id="IPR000485">
    <property type="entry name" value="AsnC-type_HTH_dom"/>
</dbReference>
<dbReference type="PANTHER" id="PTHR30154">
    <property type="entry name" value="LEUCINE-RESPONSIVE REGULATORY PROTEIN"/>
    <property type="match status" value="1"/>
</dbReference>
<dbReference type="CDD" id="cd00090">
    <property type="entry name" value="HTH_ARSR"/>
    <property type="match status" value="1"/>
</dbReference>
<dbReference type="Pfam" id="PF01037">
    <property type="entry name" value="AsnC_trans_reg"/>
    <property type="match status" value="1"/>
</dbReference>
<keyword evidence="3" id="KW-0804">Transcription</keyword>
<dbReference type="SMART" id="SM00344">
    <property type="entry name" value="HTH_ASNC"/>
    <property type="match status" value="1"/>
</dbReference>
<dbReference type="PROSITE" id="PS00519">
    <property type="entry name" value="HTH_ASNC_1"/>
    <property type="match status" value="1"/>
</dbReference>
<dbReference type="RefSeq" id="WP_182810924.1">
    <property type="nucleotide sequence ID" value="NZ_JACJFM010000044.1"/>
</dbReference>
<dbReference type="InterPro" id="IPR019887">
    <property type="entry name" value="Tscrpt_reg_AsnC/Lrp_C"/>
</dbReference>
<dbReference type="GO" id="GO:0005829">
    <property type="term" value="C:cytosol"/>
    <property type="evidence" value="ECO:0007669"/>
    <property type="project" value="TreeGrafter"/>
</dbReference>
<dbReference type="Pfam" id="PF13404">
    <property type="entry name" value="HTH_AsnC-type"/>
    <property type="match status" value="1"/>
</dbReference>
<reference evidence="5 6" key="1">
    <citation type="submission" date="2020-08" db="EMBL/GenBank/DDBJ databases">
        <title>Oceanospirillum sp. nov. isolated from marine sediment.</title>
        <authorList>
            <person name="Ji X."/>
        </authorList>
    </citation>
    <scope>NUCLEOTIDE SEQUENCE [LARGE SCALE GENOMIC DNA]</scope>
    <source>
        <strain evidence="5 6">D5</strain>
    </source>
</reference>
<dbReference type="PROSITE" id="PS50956">
    <property type="entry name" value="HTH_ASNC_2"/>
    <property type="match status" value="1"/>
</dbReference>
<dbReference type="GO" id="GO:0043200">
    <property type="term" value="P:response to amino acid"/>
    <property type="evidence" value="ECO:0007669"/>
    <property type="project" value="TreeGrafter"/>
</dbReference>
<proteinExistence type="predicted"/>
<evidence type="ECO:0000259" key="4">
    <source>
        <dbReference type="PROSITE" id="PS50956"/>
    </source>
</evidence>
<evidence type="ECO:0000313" key="5">
    <source>
        <dbReference type="EMBL" id="MBB1489133.1"/>
    </source>
</evidence>
<evidence type="ECO:0000256" key="1">
    <source>
        <dbReference type="ARBA" id="ARBA00023015"/>
    </source>
</evidence>
<dbReference type="GO" id="GO:0043565">
    <property type="term" value="F:sequence-specific DNA binding"/>
    <property type="evidence" value="ECO:0007669"/>
    <property type="project" value="InterPro"/>
</dbReference>
<organism evidence="5 6">
    <name type="scientific">Oceanospirillum sediminis</name>
    <dbReference type="NCBI Taxonomy" id="2760088"/>
    <lineage>
        <taxon>Bacteria</taxon>
        <taxon>Pseudomonadati</taxon>
        <taxon>Pseudomonadota</taxon>
        <taxon>Gammaproteobacteria</taxon>
        <taxon>Oceanospirillales</taxon>
        <taxon>Oceanospirillaceae</taxon>
        <taxon>Oceanospirillum</taxon>
    </lineage>
</organism>
<sequence>MDQFDQKIIAALRENARQSVSAIAEQVNLSRTAVSDRIRRMEEKGEILGYRVITAEEKDSPSTIKACLQISHGGFKCAPLVQYMKKYPQVKSCYGVSGEVDLLVMIETFSMQMLHDILADIDKKLPDDARMVTHTVMKEWHHDD</sequence>
<evidence type="ECO:0000256" key="3">
    <source>
        <dbReference type="ARBA" id="ARBA00023163"/>
    </source>
</evidence>
<dbReference type="PRINTS" id="PR00033">
    <property type="entry name" value="HTHASNC"/>
</dbReference>
<dbReference type="SUPFAM" id="SSF46785">
    <property type="entry name" value="Winged helix' DNA-binding domain"/>
    <property type="match status" value="1"/>
</dbReference>
<dbReference type="InterPro" id="IPR036390">
    <property type="entry name" value="WH_DNA-bd_sf"/>
</dbReference>
<accession>A0A839IUK4</accession>
<name>A0A839IUK4_9GAMM</name>
<dbReference type="Gene3D" id="1.10.10.10">
    <property type="entry name" value="Winged helix-like DNA-binding domain superfamily/Winged helix DNA-binding domain"/>
    <property type="match status" value="1"/>
</dbReference>
<dbReference type="InterPro" id="IPR036388">
    <property type="entry name" value="WH-like_DNA-bd_sf"/>
</dbReference>
<dbReference type="PANTHER" id="PTHR30154:SF34">
    <property type="entry name" value="TRANSCRIPTIONAL REGULATOR AZLB"/>
    <property type="match status" value="1"/>
</dbReference>
<keyword evidence="2" id="KW-0238">DNA-binding</keyword>
<dbReference type="InterPro" id="IPR019885">
    <property type="entry name" value="Tscrpt_reg_HTH_AsnC-type_CS"/>
</dbReference>
<feature type="domain" description="HTH asnC-type" evidence="4">
    <location>
        <begin position="1"/>
        <end position="76"/>
    </location>
</feature>
<gene>
    <name evidence="5" type="ORF">H4O21_21210</name>
</gene>
<keyword evidence="6" id="KW-1185">Reference proteome</keyword>
<dbReference type="InterPro" id="IPR019888">
    <property type="entry name" value="Tscrpt_reg_AsnC-like"/>
</dbReference>
<dbReference type="Proteomes" id="UP000565262">
    <property type="component" value="Unassembled WGS sequence"/>
</dbReference>
<dbReference type="Gene3D" id="3.30.70.920">
    <property type="match status" value="1"/>
</dbReference>
<dbReference type="InterPro" id="IPR011008">
    <property type="entry name" value="Dimeric_a/b-barrel"/>
</dbReference>
<dbReference type="SUPFAM" id="SSF54909">
    <property type="entry name" value="Dimeric alpha+beta barrel"/>
    <property type="match status" value="1"/>
</dbReference>
<protein>
    <submittedName>
        <fullName evidence="5">Lrp/AsnC family transcriptional regulator</fullName>
    </submittedName>
</protein>
<dbReference type="GO" id="GO:0006355">
    <property type="term" value="P:regulation of DNA-templated transcription"/>
    <property type="evidence" value="ECO:0007669"/>
    <property type="project" value="UniProtKB-ARBA"/>
</dbReference>
<dbReference type="EMBL" id="JACJFM010000044">
    <property type="protein sequence ID" value="MBB1489133.1"/>
    <property type="molecule type" value="Genomic_DNA"/>
</dbReference>
<comment type="caution">
    <text evidence="5">The sequence shown here is derived from an EMBL/GenBank/DDBJ whole genome shotgun (WGS) entry which is preliminary data.</text>
</comment>
<evidence type="ECO:0000256" key="2">
    <source>
        <dbReference type="ARBA" id="ARBA00023125"/>
    </source>
</evidence>
<dbReference type="InterPro" id="IPR011991">
    <property type="entry name" value="ArsR-like_HTH"/>
</dbReference>
<keyword evidence="1" id="KW-0805">Transcription regulation</keyword>